<evidence type="ECO:0000313" key="1">
    <source>
        <dbReference type="EMBL" id="CAH9078586.1"/>
    </source>
</evidence>
<dbReference type="AlphaFoldDB" id="A0A9P1E4M6"/>
<keyword evidence="2" id="KW-1185">Reference proteome</keyword>
<name>A0A9P1E4M6_CUSEU</name>
<reference evidence="1" key="1">
    <citation type="submission" date="2022-07" db="EMBL/GenBank/DDBJ databases">
        <authorList>
            <person name="Macas J."/>
            <person name="Novak P."/>
            <person name="Neumann P."/>
        </authorList>
    </citation>
    <scope>NUCLEOTIDE SEQUENCE</scope>
</reference>
<organism evidence="1 2">
    <name type="scientific">Cuscuta europaea</name>
    <name type="common">European dodder</name>
    <dbReference type="NCBI Taxonomy" id="41803"/>
    <lineage>
        <taxon>Eukaryota</taxon>
        <taxon>Viridiplantae</taxon>
        <taxon>Streptophyta</taxon>
        <taxon>Embryophyta</taxon>
        <taxon>Tracheophyta</taxon>
        <taxon>Spermatophyta</taxon>
        <taxon>Magnoliopsida</taxon>
        <taxon>eudicotyledons</taxon>
        <taxon>Gunneridae</taxon>
        <taxon>Pentapetalae</taxon>
        <taxon>asterids</taxon>
        <taxon>lamiids</taxon>
        <taxon>Solanales</taxon>
        <taxon>Convolvulaceae</taxon>
        <taxon>Cuscuteae</taxon>
        <taxon>Cuscuta</taxon>
        <taxon>Cuscuta subgen. Cuscuta</taxon>
    </lineage>
</organism>
<sequence>MAGGDIAGQGQTAHHDATTSRCHGRLIASFVSLTSVGGPISILHPLAASPSGHNPMIRFSPINRDDHVDCVDAD</sequence>
<evidence type="ECO:0000313" key="2">
    <source>
        <dbReference type="Proteomes" id="UP001152484"/>
    </source>
</evidence>
<dbReference type="Proteomes" id="UP001152484">
    <property type="component" value="Unassembled WGS sequence"/>
</dbReference>
<comment type="caution">
    <text evidence="1">The sequence shown here is derived from an EMBL/GenBank/DDBJ whole genome shotgun (WGS) entry which is preliminary data.</text>
</comment>
<protein>
    <submittedName>
        <fullName evidence="1">Uncharacterized protein</fullName>
    </submittedName>
</protein>
<dbReference type="EMBL" id="CAMAPE010000010">
    <property type="protein sequence ID" value="CAH9078586.1"/>
    <property type="molecule type" value="Genomic_DNA"/>
</dbReference>
<accession>A0A9P1E4M6</accession>
<gene>
    <name evidence="1" type="ORF">CEURO_LOCUS6826</name>
</gene>
<proteinExistence type="predicted"/>